<name>A0A9K3NT26_HELAN</name>
<dbReference type="AlphaFoldDB" id="A0A9K3NT26"/>
<dbReference type="EMBL" id="MNCJ02000319">
    <property type="protein sequence ID" value="KAF5810905.1"/>
    <property type="molecule type" value="Genomic_DNA"/>
</dbReference>
<keyword evidence="2" id="KW-1185">Reference proteome</keyword>
<dbReference type="Gramene" id="mRNA:HanXRQr2_Chr04g0175161">
    <property type="protein sequence ID" value="mRNA:HanXRQr2_Chr04g0175161"/>
    <property type="gene ID" value="HanXRQr2_Chr04g0175161"/>
</dbReference>
<evidence type="ECO:0000313" key="2">
    <source>
        <dbReference type="Proteomes" id="UP000215914"/>
    </source>
</evidence>
<gene>
    <name evidence="1" type="ORF">HanXRQr2_Chr04g0175161</name>
</gene>
<reference evidence="1" key="2">
    <citation type="submission" date="2020-06" db="EMBL/GenBank/DDBJ databases">
        <title>Helianthus annuus Genome sequencing and assembly Release 2.</title>
        <authorList>
            <person name="Gouzy J."/>
            <person name="Langlade N."/>
            <person name="Munos S."/>
        </authorList>
    </citation>
    <scope>NUCLEOTIDE SEQUENCE</scope>
    <source>
        <tissue evidence="1">Leaves</tissue>
    </source>
</reference>
<sequence length="46" mass="5126">MDDNTSTGKGENTELLLRHKVKTESYDTYAILVNLREPIGCDLSAL</sequence>
<protein>
    <submittedName>
        <fullName evidence="1">Uncharacterized protein</fullName>
    </submittedName>
</protein>
<reference evidence="1" key="1">
    <citation type="journal article" date="2017" name="Nature">
        <title>The sunflower genome provides insights into oil metabolism, flowering and Asterid evolution.</title>
        <authorList>
            <person name="Badouin H."/>
            <person name="Gouzy J."/>
            <person name="Grassa C.J."/>
            <person name="Murat F."/>
            <person name="Staton S.E."/>
            <person name="Cottret L."/>
            <person name="Lelandais-Briere C."/>
            <person name="Owens G.L."/>
            <person name="Carrere S."/>
            <person name="Mayjonade B."/>
            <person name="Legrand L."/>
            <person name="Gill N."/>
            <person name="Kane N.C."/>
            <person name="Bowers J.E."/>
            <person name="Hubner S."/>
            <person name="Bellec A."/>
            <person name="Berard A."/>
            <person name="Berges H."/>
            <person name="Blanchet N."/>
            <person name="Boniface M.C."/>
            <person name="Brunel D."/>
            <person name="Catrice O."/>
            <person name="Chaidir N."/>
            <person name="Claudel C."/>
            <person name="Donnadieu C."/>
            <person name="Faraut T."/>
            <person name="Fievet G."/>
            <person name="Helmstetter N."/>
            <person name="King M."/>
            <person name="Knapp S.J."/>
            <person name="Lai Z."/>
            <person name="Le Paslier M.C."/>
            <person name="Lippi Y."/>
            <person name="Lorenzon L."/>
            <person name="Mandel J.R."/>
            <person name="Marage G."/>
            <person name="Marchand G."/>
            <person name="Marquand E."/>
            <person name="Bret-Mestries E."/>
            <person name="Morien E."/>
            <person name="Nambeesan S."/>
            <person name="Nguyen T."/>
            <person name="Pegot-Espagnet P."/>
            <person name="Pouilly N."/>
            <person name="Raftis F."/>
            <person name="Sallet E."/>
            <person name="Schiex T."/>
            <person name="Thomas J."/>
            <person name="Vandecasteele C."/>
            <person name="Vares D."/>
            <person name="Vear F."/>
            <person name="Vautrin S."/>
            <person name="Crespi M."/>
            <person name="Mangin B."/>
            <person name="Burke J.M."/>
            <person name="Salse J."/>
            <person name="Munos S."/>
            <person name="Vincourt P."/>
            <person name="Rieseberg L.H."/>
            <person name="Langlade N.B."/>
        </authorList>
    </citation>
    <scope>NUCLEOTIDE SEQUENCE</scope>
    <source>
        <tissue evidence="1">Leaves</tissue>
    </source>
</reference>
<evidence type="ECO:0000313" key="1">
    <source>
        <dbReference type="EMBL" id="KAF5810905.1"/>
    </source>
</evidence>
<comment type="caution">
    <text evidence="1">The sequence shown here is derived from an EMBL/GenBank/DDBJ whole genome shotgun (WGS) entry which is preliminary data.</text>
</comment>
<accession>A0A9K3NT26</accession>
<dbReference type="Proteomes" id="UP000215914">
    <property type="component" value="Unassembled WGS sequence"/>
</dbReference>
<organism evidence="1 2">
    <name type="scientific">Helianthus annuus</name>
    <name type="common">Common sunflower</name>
    <dbReference type="NCBI Taxonomy" id="4232"/>
    <lineage>
        <taxon>Eukaryota</taxon>
        <taxon>Viridiplantae</taxon>
        <taxon>Streptophyta</taxon>
        <taxon>Embryophyta</taxon>
        <taxon>Tracheophyta</taxon>
        <taxon>Spermatophyta</taxon>
        <taxon>Magnoliopsida</taxon>
        <taxon>eudicotyledons</taxon>
        <taxon>Gunneridae</taxon>
        <taxon>Pentapetalae</taxon>
        <taxon>asterids</taxon>
        <taxon>campanulids</taxon>
        <taxon>Asterales</taxon>
        <taxon>Asteraceae</taxon>
        <taxon>Asteroideae</taxon>
        <taxon>Heliantheae alliance</taxon>
        <taxon>Heliantheae</taxon>
        <taxon>Helianthus</taxon>
    </lineage>
</organism>
<proteinExistence type="predicted"/>